<proteinExistence type="predicted"/>
<evidence type="ECO:0000313" key="2">
    <source>
        <dbReference type="EMBL" id="PCH36793.1"/>
    </source>
</evidence>
<evidence type="ECO:0000256" key="1">
    <source>
        <dbReference type="SAM" id="MobiDB-lite"/>
    </source>
</evidence>
<keyword evidence="3" id="KW-1185">Reference proteome</keyword>
<accession>A0A2H3JAF3</accession>
<sequence>MTEANAAKRSAQDAAAAPVREHDQDYVDTVNTTEGEGNRQEVRSNPSSALQEEAQGPREHTMREKSAVKSGVEGESVSRREGTLERARDSHRAPSASTSNIEYIPSATNTARSHTKLAPAATFSGTPAAVAAARLSPHLCHFDAFPCI</sequence>
<reference evidence="2 3" key="1">
    <citation type="journal article" date="2012" name="Science">
        <title>The Paleozoic origin of enzymatic lignin decomposition reconstructed from 31 fungal genomes.</title>
        <authorList>
            <person name="Floudas D."/>
            <person name="Binder M."/>
            <person name="Riley R."/>
            <person name="Barry K."/>
            <person name="Blanchette R.A."/>
            <person name="Henrissat B."/>
            <person name="Martinez A.T."/>
            <person name="Otillar R."/>
            <person name="Spatafora J.W."/>
            <person name="Yadav J.S."/>
            <person name="Aerts A."/>
            <person name="Benoit I."/>
            <person name="Boyd A."/>
            <person name="Carlson A."/>
            <person name="Copeland A."/>
            <person name="Coutinho P.M."/>
            <person name="de Vries R.P."/>
            <person name="Ferreira P."/>
            <person name="Findley K."/>
            <person name="Foster B."/>
            <person name="Gaskell J."/>
            <person name="Glotzer D."/>
            <person name="Gorecki P."/>
            <person name="Heitman J."/>
            <person name="Hesse C."/>
            <person name="Hori C."/>
            <person name="Igarashi K."/>
            <person name="Jurgens J.A."/>
            <person name="Kallen N."/>
            <person name="Kersten P."/>
            <person name="Kohler A."/>
            <person name="Kuees U."/>
            <person name="Kumar T.K.A."/>
            <person name="Kuo A."/>
            <person name="LaButti K."/>
            <person name="Larrondo L.F."/>
            <person name="Lindquist E."/>
            <person name="Ling A."/>
            <person name="Lombard V."/>
            <person name="Lucas S."/>
            <person name="Lundell T."/>
            <person name="Martin R."/>
            <person name="McLaughlin D.J."/>
            <person name="Morgenstern I."/>
            <person name="Morin E."/>
            <person name="Murat C."/>
            <person name="Nagy L.G."/>
            <person name="Nolan M."/>
            <person name="Ohm R.A."/>
            <person name="Patyshakuliyeva A."/>
            <person name="Rokas A."/>
            <person name="Ruiz-Duenas F.J."/>
            <person name="Sabat G."/>
            <person name="Salamov A."/>
            <person name="Samejima M."/>
            <person name="Schmutz J."/>
            <person name="Slot J.C."/>
            <person name="St John F."/>
            <person name="Stenlid J."/>
            <person name="Sun H."/>
            <person name="Sun S."/>
            <person name="Syed K."/>
            <person name="Tsang A."/>
            <person name="Wiebenga A."/>
            <person name="Young D."/>
            <person name="Pisabarro A."/>
            <person name="Eastwood D.C."/>
            <person name="Martin F."/>
            <person name="Cullen D."/>
            <person name="Grigoriev I.V."/>
            <person name="Hibbett D.S."/>
        </authorList>
    </citation>
    <scope>NUCLEOTIDE SEQUENCE [LARGE SCALE GENOMIC DNA]</scope>
    <source>
        <strain evidence="2 3">MD-104</strain>
    </source>
</reference>
<protein>
    <submittedName>
        <fullName evidence="2">Uncharacterized protein</fullName>
    </submittedName>
</protein>
<dbReference type="EMBL" id="KB467898">
    <property type="protein sequence ID" value="PCH36793.1"/>
    <property type="molecule type" value="Genomic_DNA"/>
</dbReference>
<feature type="compositionally biased region" description="Low complexity" evidence="1">
    <location>
        <begin position="1"/>
        <end position="17"/>
    </location>
</feature>
<organism evidence="2 3">
    <name type="scientific">Wolfiporia cocos (strain MD-104)</name>
    <name type="common">Brown rot fungus</name>
    <dbReference type="NCBI Taxonomy" id="742152"/>
    <lineage>
        <taxon>Eukaryota</taxon>
        <taxon>Fungi</taxon>
        <taxon>Dikarya</taxon>
        <taxon>Basidiomycota</taxon>
        <taxon>Agaricomycotina</taxon>
        <taxon>Agaricomycetes</taxon>
        <taxon>Polyporales</taxon>
        <taxon>Phaeolaceae</taxon>
        <taxon>Wolfiporia</taxon>
    </lineage>
</organism>
<feature type="region of interest" description="Disordered" evidence="1">
    <location>
        <begin position="1"/>
        <end position="103"/>
    </location>
</feature>
<evidence type="ECO:0000313" key="3">
    <source>
        <dbReference type="Proteomes" id="UP000218811"/>
    </source>
</evidence>
<feature type="compositionally biased region" description="Basic and acidic residues" evidence="1">
    <location>
        <begin position="76"/>
        <end position="92"/>
    </location>
</feature>
<dbReference type="AlphaFoldDB" id="A0A2H3JAF3"/>
<dbReference type="Proteomes" id="UP000218811">
    <property type="component" value="Unassembled WGS sequence"/>
</dbReference>
<gene>
    <name evidence="2" type="ORF">WOLCODRAFT_157483</name>
</gene>
<name>A0A2H3JAF3_WOLCO</name>
<feature type="compositionally biased region" description="Basic and acidic residues" evidence="1">
    <location>
        <begin position="55"/>
        <end position="67"/>
    </location>
</feature>